<dbReference type="RefSeq" id="WP_245571655.1">
    <property type="nucleotide sequence ID" value="NZ_QQBB01000003.1"/>
</dbReference>
<accession>A0A370HSV7</accession>
<comment type="caution">
    <text evidence="1">The sequence shown here is derived from an EMBL/GenBank/DDBJ whole genome shotgun (WGS) entry which is preliminary data.</text>
</comment>
<protein>
    <submittedName>
        <fullName evidence="1">Uncharacterized protein</fullName>
    </submittedName>
</protein>
<reference evidence="1 2" key="1">
    <citation type="submission" date="2018-07" db="EMBL/GenBank/DDBJ databases">
        <title>Genomic Encyclopedia of Type Strains, Phase IV (KMG-IV): sequencing the most valuable type-strain genomes for metagenomic binning, comparative biology and taxonomic classification.</title>
        <authorList>
            <person name="Goeker M."/>
        </authorList>
    </citation>
    <scope>NUCLEOTIDE SEQUENCE [LARGE SCALE GENOMIC DNA]</scope>
    <source>
        <strain evidence="1 2">DSM 14364</strain>
    </source>
</reference>
<organism evidence="1 2">
    <name type="scientific">Microvirga subterranea</name>
    <dbReference type="NCBI Taxonomy" id="186651"/>
    <lineage>
        <taxon>Bacteria</taxon>
        <taxon>Pseudomonadati</taxon>
        <taxon>Pseudomonadota</taxon>
        <taxon>Alphaproteobacteria</taxon>
        <taxon>Hyphomicrobiales</taxon>
        <taxon>Methylobacteriaceae</taxon>
        <taxon>Microvirga</taxon>
    </lineage>
</organism>
<gene>
    <name evidence="1" type="ORF">DES45_103303</name>
</gene>
<proteinExistence type="predicted"/>
<dbReference type="Proteomes" id="UP000254925">
    <property type="component" value="Unassembled WGS sequence"/>
</dbReference>
<dbReference type="EMBL" id="QQBB01000003">
    <property type="protein sequence ID" value="RDI60044.1"/>
    <property type="molecule type" value="Genomic_DNA"/>
</dbReference>
<sequence length="80" mass="9098">MINETTHPHDMMLTYNLFRNKDVADLYCAVPQDQPVPTFLTEDKWNYDRALDVSTLSGFDATAASASAKINGFYLFHVRP</sequence>
<evidence type="ECO:0000313" key="1">
    <source>
        <dbReference type="EMBL" id="RDI60044.1"/>
    </source>
</evidence>
<name>A0A370HSV7_9HYPH</name>
<dbReference type="AlphaFoldDB" id="A0A370HSV7"/>
<keyword evidence="2" id="KW-1185">Reference proteome</keyword>
<evidence type="ECO:0000313" key="2">
    <source>
        <dbReference type="Proteomes" id="UP000254925"/>
    </source>
</evidence>